<dbReference type="EMBL" id="CP020331">
    <property type="protein sequence ID" value="AQZ54096.1"/>
    <property type="molecule type" value="Genomic_DNA"/>
</dbReference>
<keyword evidence="1" id="KW-0472">Membrane</keyword>
<dbReference type="AlphaFoldDB" id="A0A1U9Z8W8"/>
<feature type="transmembrane region" description="Helical" evidence="1">
    <location>
        <begin position="115"/>
        <end position="135"/>
    </location>
</feature>
<dbReference type="eggNOG" id="ENOG5033D9J">
    <property type="taxonomic scope" value="Bacteria"/>
</dbReference>
<feature type="transmembrane region" description="Helical" evidence="1">
    <location>
        <begin position="33"/>
        <end position="52"/>
    </location>
</feature>
<protein>
    <submittedName>
        <fullName evidence="3">Tripartite tricarboxylate transporter TctB family protein</fullName>
    </submittedName>
</protein>
<organism evidence="3 4">
    <name type="scientific">Martelella mediterranea DSM 17316</name>
    <dbReference type="NCBI Taxonomy" id="1122214"/>
    <lineage>
        <taxon>Bacteria</taxon>
        <taxon>Pseudomonadati</taxon>
        <taxon>Pseudomonadota</taxon>
        <taxon>Alphaproteobacteria</taxon>
        <taxon>Hyphomicrobiales</taxon>
        <taxon>Aurantimonadaceae</taxon>
        <taxon>Martelella</taxon>
    </lineage>
</organism>
<feature type="transmembrane region" description="Helical" evidence="1">
    <location>
        <begin position="72"/>
        <end position="94"/>
    </location>
</feature>
<keyword evidence="1" id="KW-1133">Transmembrane helix</keyword>
<sequence length="189" mass="20154">MRSNGKKNSLPNTDLYKPGREERVTMSIGKRHVEWLAVALFLAVIGLVYQQAATSMAEQGIASGGPYDNAAAYPKTIAAVLALLTAIQALLQILRARKTKAETGVPLGQLARPASLVLIFAAYLAALGIAGYHIATPIMLAALMMLCGIRRPLAIVVPAVLISLGLSYVFEAWLKIVLPGGLLHLNIAW</sequence>
<evidence type="ECO:0000313" key="3">
    <source>
        <dbReference type="EMBL" id="AQZ54096.1"/>
    </source>
</evidence>
<gene>
    <name evidence="3" type="ORF">Mame_04804</name>
</gene>
<dbReference type="InterPro" id="IPR009936">
    <property type="entry name" value="DUF1468"/>
</dbReference>
<evidence type="ECO:0000259" key="2">
    <source>
        <dbReference type="Pfam" id="PF07331"/>
    </source>
</evidence>
<geneLocation type="plasmid" evidence="4">
    <name>pmm593</name>
</geneLocation>
<keyword evidence="1" id="KW-0812">Transmembrane</keyword>
<keyword evidence="3" id="KW-0614">Plasmid</keyword>
<reference evidence="3 4" key="1">
    <citation type="submission" date="2017-03" db="EMBL/GenBank/DDBJ databases">
        <title>Foreign affairs: Plasmid Transfer between Roseobacters and Rhizobia.</title>
        <authorList>
            <person name="Bartling P."/>
            <person name="Bunk B."/>
            <person name="Overmann J."/>
            <person name="Brinkmann H."/>
            <person name="Petersen J."/>
        </authorList>
    </citation>
    <scope>NUCLEOTIDE SEQUENCE [LARGE SCALE GENOMIC DNA]</scope>
    <source>
        <strain evidence="3 4">MACL11</strain>
        <plasmid evidence="4">Plasmid pmm593</plasmid>
    </source>
</reference>
<feature type="domain" description="DUF1468" evidence="2">
    <location>
        <begin position="37"/>
        <end position="179"/>
    </location>
</feature>
<proteinExistence type="predicted"/>
<name>A0A1U9Z8W8_9HYPH</name>
<dbReference type="KEGG" id="mmed:Mame_04804"/>
<accession>A0A1U9Z8W8</accession>
<evidence type="ECO:0000256" key="1">
    <source>
        <dbReference type="SAM" id="Phobius"/>
    </source>
</evidence>
<dbReference type="Pfam" id="PF07331">
    <property type="entry name" value="TctB"/>
    <property type="match status" value="1"/>
</dbReference>
<evidence type="ECO:0000313" key="4">
    <source>
        <dbReference type="Proteomes" id="UP000191135"/>
    </source>
</evidence>
<feature type="transmembrane region" description="Helical" evidence="1">
    <location>
        <begin position="155"/>
        <end position="174"/>
    </location>
</feature>
<dbReference type="Proteomes" id="UP000191135">
    <property type="component" value="Plasmid pMM593"/>
</dbReference>
<keyword evidence="4" id="KW-1185">Reference proteome</keyword>